<dbReference type="GeneTree" id="ENSGT00940000165497"/>
<proteinExistence type="predicted"/>
<dbReference type="Ensembl" id="ENSMFAT00000079613.1">
    <property type="protein sequence ID" value="ENSMFAP00000055499.1"/>
    <property type="gene ID" value="ENSMFAG00000062391.1"/>
</dbReference>
<name>A0A7N9CVR4_MACFA</name>
<organism evidence="1 2">
    <name type="scientific">Macaca fascicularis</name>
    <name type="common">Crab-eating macaque</name>
    <name type="synonym">Cynomolgus monkey</name>
    <dbReference type="NCBI Taxonomy" id="9541"/>
    <lineage>
        <taxon>Eukaryota</taxon>
        <taxon>Metazoa</taxon>
        <taxon>Chordata</taxon>
        <taxon>Craniata</taxon>
        <taxon>Vertebrata</taxon>
        <taxon>Euteleostomi</taxon>
        <taxon>Mammalia</taxon>
        <taxon>Eutheria</taxon>
        <taxon>Euarchontoglires</taxon>
        <taxon>Primates</taxon>
        <taxon>Haplorrhini</taxon>
        <taxon>Catarrhini</taxon>
        <taxon>Cercopithecidae</taxon>
        <taxon>Cercopithecinae</taxon>
        <taxon>Macaca</taxon>
    </lineage>
</organism>
<dbReference type="AlphaFoldDB" id="A0A7N9CVR4"/>
<protein>
    <submittedName>
        <fullName evidence="1">Uncharacterized protein</fullName>
    </submittedName>
</protein>
<dbReference type="PANTHER" id="PTHR46254">
    <property type="entry name" value="PROTEIN GVQW1-RELATED"/>
    <property type="match status" value="1"/>
</dbReference>
<reference evidence="1" key="3">
    <citation type="submission" date="2025-09" db="UniProtKB">
        <authorList>
            <consortium name="Ensembl"/>
        </authorList>
    </citation>
    <scope>IDENTIFICATION</scope>
</reference>
<accession>A0A7N9CVR4</accession>
<reference evidence="1 2" key="1">
    <citation type="submission" date="2013-03" db="EMBL/GenBank/DDBJ databases">
        <authorList>
            <person name="Warren W."/>
            <person name="Wilson R.K."/>
        </authorList>
    </citation>
    <scope>NUCLEOTIDE SEQUENCE</scope>
</reference>
<evidence type="ECO:0000313" key="1">
    <source>
        <dbReference type="Ensembl" id="ENSMFAP00000055499.1"/>
    </source>
</evidence>
<sequence length="383" mass="41235">MLRRERSSWRRVAPVIRKTTLDSWANSRAGSLGPNIGAQAQVRFPSGPEGVPGTPWVAQCPPITLAPGHHPPWPGNPELPDAPAPLPTCAREGCCSLSALEPLLPQLLSPLPVILANRPEPEKVGDSWRDGVLDPQLWGPLLTGSDTLTKAKHPAKRCPGLGWAWGFASGPGSGMSCRTGRGCGCGGGTGWKPELPALRAESVASTACWGGHGPVARQRLPGRQLPWKPVPAHVATVSRWPRGVWFRGAALCPCPSSEAQVWAGRAKRRRGCDAQHGDPSPSCWSWAAAQGKGQMWLFCCPHCGLDVRTPSSFYLFSIFIKTGSPSVAQAGVQWPDLSSLQALLPRFMPFSCLSLPSSWNYRRPPPCPASFLYFFRRDGVSPC</sequence>
<dbReference type="PANTHER" id="PTHR46254:SF7">
    <property type="entry name" value="PI4-KINASE N-TERMINAL DOMAIN-CONTAINING PROTEIN"/>
    <property type="match status" value="1"/>
</dbReference>
<evidence type="ECO:0000313" key="2">
    <source>
        <dbReference type="Proteomes" id="UP000233100"/>
    </source>
</evidence>
<keyword evidence="2" id="KW-1185">Reference proteome</keyword>
<reference evidence="1" key="2">
    <citation type="submission" date="2025-08" db="UniProtKB">
        <authorList>
            <consortium name="Ensembl"/>
        </authorList>
    </citation>
    <scope>IDENTIFICATION</scope>
</reference>
<dbReference type="Proteomes" id="UP000233100">
    <property type="component" value="Chromosome 10"/>
</dbReference>